<evidence type="ECO:0000256" key="3">
    <source>
        <dbReference type="HAMAP-Rule" id="MF_00187"/>
    </source>
</evidence>
<evidence type="ECO:0000256" key="4">
    <source>
        <dbReference type="SAM" id="MobiDB-lite"/>
    </source>
</evidence>
<evidence type="ECO:0000313" key="5">
    <source>
        <dbReference type="EMBL" id="GAA0755355.1"/>
    </source>
</evidence>
<feature type="region of interest" description="Disordered" evidence="4">
    <location>
        <begin position="1"/>
        <end position="22"/>
    </location>
</feature>
<feature type="active site" description="Cysteine persulfide intermediate" evidence="3">
    <location>
        <position position="127"/>
    </location>
</feature>
<dbReference type="EMBL" id="BAAAEW010000022">
    <property type="protein sequence ID" value="GAA0755355.1"/>
    <property type="molecule type" value="Genomic_DNA"/>
</dbReference>
<proteinExistence type="inferred from homology"/>
<evidence type="ECO:0000256" key="2">
    <source>
        <dbReference type="ARBA" id="ARBA00023150"/>
    </source>
</evidence>
<evidence type="ECO:0000256" key="1">
    <source>
        <dbReference type="ARBA" id="ARBA00022490"/>
    </source>
</evidence>
<dbReference type="Gene3D" id="3.10.20.10">
    <property type="match status" value="1"/>
</dbReference>
<dbReference type="HAMAP" id="MF_00187">
    <property type="entry name" value="FdhD"/>
    <property type="match status" value="1"/>
</dbReference>
<comment type="function">
    <text evidence="3">Required for formate dehydrogenase (FDH) activity. Acts as a sulfur carrier protein that transfers sulfur from IscS to the molybdenum cofactor prior to its insertion into FDH.</text>
</comment>
<name>A0ABN1K5K2_9BURK</name>
<keyword evidence="6" id="KW-1185">Reference proteome</keyword>
<dbReference type="PANTHER" id="PTHR30592:SF1">
    <property type="entry name" value="SULFUR CARRIER PROTEIN FDHD"/>
    <property type="match status" value="1"/>
</dbReference>
<keyword evidence="1 3" id="KW-0963">Cytoplasm</keyword>
<dbReference type="InterPro" id="IPR016193">
    <property type="entry name" value="Cytidine_deaminase-like"/>
</dbReference>
<dbReference type="Proteomes" id="UP001500279">
    <property type="component" value="Unassembled WGS sequence"/>
</dbReference>
<comment type="caution">
    <text evidence="5">The sequence shown here is derived from an EMBL/GenBank/DDBJ whole genome shotgun (WGS) entry which is preliminary data.</text>
</comment>
<keyword evidence="2 3" id="KW-0501">Molybdenum cofactor biosynthesis</keyword>
<dbReference type="Gene3D" id="3.40.140.10">
    <property type="entry name" value="Cytidine Deaminase, domain 2"/>
    <property type="match status" value="1"/>
</dbReference>
<comment type="similarity">
    <text evidence="3">Belongs to the FdhD family.</text>
</comment>
<comment type="subcellular location">
    <subcellularLocation>
        <location evidence="3">Cytoplasm</location>
    </subcellularLocation>
</comment>
<dbReference type="PIRSF" id="PIRSF015626">
    <property type="entry name" value="FdhD"/>
    <property type="match status" value="1"/>
</dbReference>
<feature type="compositionally biased region" description="Low complexity" evidence="4">
    <location>
        <begin position="7"/>
        <end position="16"/>
    </location>
</feature>
<evidence type="ECO:0000313" key="6">
    <source>
        <dbReference type="Proteomes" id="UP001500279"/>
    </source>
</evidence>
<dbReference type="NCBIfam" id="TIGR00129">
    <property type="entry name" value="fdhD_narQ"/>
    <property type="match status" value="1"/>
</dbReference>
<dbReference type="PANTHER" id="PTHR30592">
    <property type="entry name" value="FORMATE DEHYDROGENASE"/>
    <property type="match status" value="1"/>
</dbReference>
<dbReference type="InterPro" id="IPR003786">
    <property type="entry name" value="FdhD"/>
</dbReference>
<dbReference type="Pfam" id="PF02634">
    <property type="entry name" value="FdhD-NarQ"/>
    <property type="match status" value="1"/>
</dbReference>
<reference evidence="5 6" key="1">
    <citation type="journal article" date="2019" name="Int. J. Syst. Evol. Microbiol.">
        <title>The Global Catalogue of Microorganisms (GCM) 10K type strain sequencing project: providing services to taxonomists for standard genome sequencing and annotation.</title>
        <authorList>
            <consortium name="The Broad Institute Genomics Platform"/>
            <consortium name="The Broad Institute Genome Sequencing Center for Infectious Disease"/>
            <person name="Wu L."/>
            <person name="Ma J."/>
        </authorList>
    </citation>
    <scope>NUCLEOTIDE SEQUENCE [LARGE SCALE GENOMIC DNA]</scope>
    <source>
        <strain evidence="5 6">JCM 15503</strain>
    </source>
</reference>
<organism evidence="5 6">
    <name type="scientific">Ideonella azotifigens</name>
    <dbReference type="NCBI Taxonomy" id="513160"/>
    <lineage>
        <taxon>Bacteria</taxon>
        <taxon>Pseudomonadati</taxon>
        <taxon>Pseudomonadota</taxon>
        <taxon>Betaproteobacteria</taxon>
        <taxon>Burkholderiales</taxon>
        <taxon>Sphaerotilaceae</taxon>
        <taxon>Ideonella</taxon>
    </lineage>
</organism>
<comment type="caution">
    <text evidence="3">Lacks conserved residue(s) required for the propagation of feature annotation.</text>
</comment>
<accession>A0ABN1K5K2</accession>
<gene>
    <name evidence="3 5" type="primary">fdhD</name>
    <name evidence="5" type="ORF">GCM10009107_32760</name>
</gene>
<dbReference type="RefSeq" id="WP_141288158.1">
    <property type="nucleotide sequence ID" value="NZ_BAAAEW010000022.1"/>
</dbReference>
<sequence length="280" mass="29848">MSDDFSPHLLSPADDSLPPPTVPVTVRRVRQGRPLDHADSDQVATETPVALVFNGISHAVMMATPADLEAFALGFALSEGLLLSPAECHGIDVIANAQGVEVQLEVAAAAEMRLKDQRRTLAGRTGCGLCGIDSLTRLDLLPERLSPPAWLAALPPATVLKAFTQMPALQPLNALTGAHHAAGWATREGELLQVMEDVGRHNALDKLLGSRVQARLPMDDGFIVMSSRASYELVRKCARLGVPLLATISAPTSLAVDIARQAGLQLYGFCRGEQAVRYVP</sequence>
<dbReference type="SUPFAM" id="SSF53927">
    <property type="entry name" value="Cytidine deaminase-like"/>
    <property type="match status" value="1"/>
</dbReference>
<protein>
    <recommendedName>
        <fullName evidence="3">Sulfur carrier protein FdhD</fullName>
    </recommendedName>
</protein>